<keyword evidence="21 33" id="KW-1164">Virus endocytosis by host</keyword>
<evidence type="ECO:0000256" key="7">
    <source>
        <dbReference type="ARBA" id="ARBA00022506"/>
    </source>
</evidence>
<keyword evidence="27 33" id="KW-1015">Disulfide bond</keyword>
<feature type="domain" description="Retroviral envelope protein GP41-like" evidence="37">
    <location>
        <begin position="528"/>
        <end position="717"/>
    </location>
</feature>
<comment type="PTM">
    <text evidence="33">Palmitoylation of the transmembrane protein and of Env polyprotein (prior to its proteolytic cleavage) is essential for their association with host cell membrane lipid rafts. Palmitoylation is therefore required for envelope trafficking to classical lipid rafts, but not for viral replication.</text>
</comment>
<accession>A0A1Q1G4M2</accession>
<evidence type="ECO:0000256" key="8">
    <source>
        <dbReference type="ARBA" id="ARBA00022510"/>
    </source>
</evidence>
<keyword evidence="10 33" id="KW-1165">Clathrin-mediated endocytosis of virus by host</keyword>
<evidence type="ECO:0000256" key="16">
    <source>
        <dbReference type="ARBA" id="ARBA00022729"/>
    </source>
</evidence>
<comment type="miscellaneous">
    <text evidence="33">HIV-1 lineages are divided in three main groups, M (for Major), O (for Outlier), and N (for New, or Non-M, Non-O). The vast majority of strains found worldwide belong to the group M. Group O seems to be endemic to and largely confined to Cameroon and neighboring countries in West Central Africa, where these viruses represent a small minority of HIV-1 strains. The group N is represented by a limited number of isolates from Cameroonian persons. The group M is further subdivided in 9 clades or subtypes (A to D, F to H, J and K).</text>
</comment>
<evidence type="ECO:0000256" key="26">
    <source>
        <dbReference type="ARBA" id="ARBA00023139"/>
    </source>
</evidence>
<comment type="caution">
    <text evidence="33 34">Lacks conserved residue(s) required for the propagation of feature annotation.</text>
</comment>
<organismHost>
    <name type="scientific">Homo sapiens</name>
    <name type="common">Human</name>
    <dbReference type="NCBI Taxonomy" id="9606"/>
</organismHost>
<keyword evidence="24 33" id="KW-0175">Coiled coil</keyword>
<evidence type="ECO:0000259" key="36">
    <source>
        <dbReference type="Pfam" id="PF00516"/>
    </source>
</evidence>
<keyword evidence="19 33" id="KW-1043">Host membrane</keyword>
<keyword evidence="28 33" id="KW-0325">Glycoprotein</keyword>
<comment type="domain">
    <text evidence="33">Some of the most genetically diverse regions of the viral genome are present in Env. They are called variable regions 1 through 5 (V1 through V5). Coreceptor usage of gp120 is determined mainly by the primary structure of the third variable region (V3) in the outer domain of gp120. The sequence of V3 determines which coreceptor, CCR5 and/or CXCR4 (corresponding to R5/macrophage, X4/T cell and R5X4/T cell and macrophage tropism), is used to trigger the fusion potential of the Env complex, and hence which cells the virus can infect. Binding to CCR5 involves a region adjacent in addition to V3.</text>
</comment>
<evidence type="ECO:0000256" key="28">
    <source>
        <dbReference type="ARBA" id="ARBA00023180"/>
    </source>
</evidence>
<evidence type="ECO:0000256" key="34">
    <source>
        <dbReference type="RuleBase" id="RU363095"/>
    </source>
</evidence>
<sequence>MRARGIRKNYQLLWRWGAMLLGMLMICSATEQLWVTVYYGVPVWKEATTTLFCASDAKAYDTEVHNVWATHACVPTDPNPQEVELDNVTENFNMWKNNMVDQMHEDIISLWDQSLKPCVKLTPLCVTLKCTDVNNTSNSTNSNSSKTIEEVGEIKNCSFNVTTSIRDRQKKEYALFYRLDVVPIDTDNTSYTLINCNTSVITQACPKVSFEPIPIHYCAPAGFAILKCKDKKFNGTGPCKNVSTVQCTHGIRPVVSTQLLLNGSLAEEDVVIRSENITNNAKTIIVQLNETVEINCTRPNNNTRRSIHFGPGRTLYATGEIIGDIRRAHCTINATKWNNTLEKIVRELRKLELFKNKTIVFNQVSGGDPEIVMHSFNCGGEFFYCNTTSLFNSTWNNTKEWHGTTGRNNTITLPCKIKQIINRWQEVGQAMYAPPISGKINCLSNITGLLLIRDGGVNVSNTTETFRPGGGNIKDNWRSELYKYKVVKIEPFGVAPPRSKRRVGQREKRAVTLGAMFLGFLGAAGSTMGAASMGLTVQAKQLLSGIVQQQNNFLRAIEAQQHMLQLTVWGIKQLQARVLAVERYLKDQQLLGIWGCSGKLICTTAVPWNTSWSNKSLDQIWENMTWMQWEREIDNYTDSIYKLIEQSQNQQEKNEQDLLALDTWASLWNWFDITRWLWYIKIFIMIVAGLIGLRIVFTVLSIVNRVRQGYSPLSLQTLLPAPRGPDRPEGIEEEGGERNRDRSTRLVNGFLALIWDDLRSLCIFSYHRLRDLLLIVARIVELLGHRGWEALKYCWNLLQYWSQELKNSAVSLLNATAIAVAEGTDRVIEVAQRIVTAFLNVPRRIRQGLERALL</sequence>
<dbReference type="GO" id="GO:0005198">
    <property type="term" value="F:structural molecule activity"/>
    <property type="evidence" value="ECO:0007669"/>
    <property type="project" value="UniProtKB-UniRule"/>
</dbReference>
<evidence type="ECO:0000256" key="10">
    <source>
        <dbReference type="ARBA" id="ARBA00022570"/>
    </source>
</evidence>
<feature type="chain" id="PRO_5023314928" description="Envelope glycoprotein gp160" evidence="33">
    <location>
        <begin position="32"/>
        <end position="854"/>
    </location>
</feature>
<keyword evidence="23 33" id="KW-1039">Host endosome</keyword>
<feature type="region of interest" description="V2" evidence="33">
    <location>
        <begin position="157"/>
        <end position="196"/>
    </location>
</feature>
<comment type="subcellular location">
    <molecule>Transmembrane protein gp41</molecule>
    <subcellularLocation>
        <location evidence="33">Virion membrane</location>
        <topology evidence="33">Single-pass type I membrane protein</topology>
    </subcellularLocation>
    <subcellularLocation>
        <location evidence="33">Host cell membrane</location>
        <topology evidence="33">Single-pass type I membrane protein</topology>
    </subcellularLocation>
    <subcellularLocation>
        <location evidence="33">Host endosome membrane</location>
        <topology evidence="33">Single-pass type I membrane protein</topology>
    </subcellularLocation>
    <text evidence="33">It is probably concentrated at the site of budding and incorporated into the virions possibly by contacts between the cytoplasmic tail of Env and the N-terminus of Gag.</text>
</comment>
<keyword evidence="26 33" id="KW-0564">Palmitate</keyword>
<dbReference type="SUPFAM" id="SSF56502">
    <property type="entry name" value="gp120 core"/>
    <property type="match status" value="2"/>
</dbReference>
<comment type="subcellular location">
    <molecule>Surface protein gp120</molecule>
    <subcellularLocation>
        <location evidence="33">Virion membrane</location>
        <topology evidence="33">Peripheral membrane protein</topology>
    </subcellularLocation>
    <subcellularLocation>
        <location evidence="33">Host cell membrane</location>
        <topology evidence="33">Peripheral membrane protein</topology>
    </subcellularLocation>
    <subcellularLocation>
        <location evidence="33">Host endosome membrane</location>
        <topology evidence="33">Single-pass type I membrane protein</topology>
    </subcellularLocation>
    <text evidence="33">The surface protein is not anchored to the viral envelope, but associates with the extravirion surface through its binding to TM. It is probably concentrated at the site of budding and incorporated into the virions possibly by contacts between the cytoplasmic tail of Env and the N-terminus of Gag.</text>
</comment>
<feature type="topological domain" description="Cytoplasmic" evidence="33">
    <location>
        <begin position="704"/>
        <end position="854"/>
    </location>
</feature>
<name>A0A1Q1G4M2_HV1</name>
<feature type="region of interest" description="CD4-binding loop" evidence="33">
    <location>
        <begin position="364"/>
        <end position="374"/>
    </location>
</feature>
<dbReference type="InterPro" id="IPR000777">
    <property type="entry name" value="HIV1_Gp120"/>
</dbReference>
<evidence type="ECO:0000256" key="17">
    <source>
        <dbReference type="ARBA" id="ARBA00022804"/>
    </source>
</evidence>
<dbReference type="GO" id="GO:0052031">
    <property type="term" value="P:symbiont-mediated perturbation of host defense response"/>
    <property type="evidence" value="ECO:0007669"/>
    <property type="project" value="UniProtKB-UniRule"/>
</dbReference>
<dbReference type="GO" id="GO:1903908">
    <property type="term" value="P:positive regulation of plasma membrane raft polarization"/>
    <property type="evidence" value="ECO:0007669"/>
    <property type="project" value="UniProtKB-UniRule"/>
</dbReference>
<dbReference type="InterPro" id="IPR000328">
    <property type="entry name" value="GP41-like"/>
</dbReference>
<feature type="lipid moiety-binding region" description="S-palmitoyl cysteine; by host" evidence="33">
    <location>
        <position position="762"/>
    </location>
</feature>
<feature type="disulfide bond" evidence="33">
    <location>
        <begin position="218"/>
        <end position="247"/>
    </location>
</feature>
<dbReference type="FunFam" id="1.20.5.490:FF:000001">
    <property type="entry name" value="Envelope glycoprotein gp160"/>
    <property type="match status" value="1"/>
</dbReference>
<evidence type="ECO:0000256" key="2">
    <source>
        <dbReference type="ARBA" id="ARBA00004433"/>
    </source>
</evidence>
<comment type="domain">
    <text evidence="33">The CD4-binding region is targeted by the antibody b12.</text>
</comment>
<feature type="compositionally biased region" description="Basic and acidic residues" evidence="35">
    <location>
        <begin position="724"/>
        <end position="740"/>
    </location>
</feature>
<evidence type="ECO:0000313" key="38">
    <source>
        <dbReference type="EMBL" id="AQL57321.1"/>
    </source>
</evidence>
<keyword evidence="9 33" id="KW-1032">Host cell membrane</keyword>
<dbReference type="HAMAP" id="MF_04083">
    <property type="entry name" value="HIV_ENV"/>
    <property type="match status" value="1"/>
</dbReference>
<comment type="similarity">
    <text evidence="33">Belongs to the HIV-1 env protein family.</text>
</comment>
<evidence type="ECO:0000256" key="25">
    <source>
        <dbReference type="ARBA" id="ARBA00023136"/>
    </source>
</evidence>
<evidence type="ECO:0000256" key="23">
    <source>
        <dbReference type="ARBA" id="ARBA00023046"/>
    </source>
</evidence>
<dbReference type="FunFam" id="1.10.287.210:FF:000001">
    <property type="entry name" value="Envelope glycoprotein gp160"/>
    <property type="match status" value="1"/>
</dbReference>
<feature type="transmembrane region" description="Helical" evidence="34">
    <location>
        <begin position="12"/>
        <end position="35"/>
    </location>
</feature>
<evidence type="ECO:0000256" key="6">
    <source>
        <dbReference type="ARBA" id="ARBA00004650"/>
    </source>
</evidence>
<keyword evidence="22 33" id="KW-1133">Transmembrane helix</keyword>
<evidence type="ECO:0000256" key="13">
    <source>
        <dbReference type="ARBA" id="ARBA00022685"/>
    </source>
</evidence>
<comment type="domain">
    <text evidence="33">The membrane proximal external region (MPER) present in gp41 is a tryptophan-rich region recognized by the antibodies 2F5, Z13, and 4E10. MPER seems to play a role in fusion.</text>
</comment>
<evidence type="ECO:0000256" key="19">
    <source>
        <dbReference type="ARBA" id="ARBA00022870"/>
    </source>
</evidence>
<keyword evidence="31 33" id="KW-1160">Virus entry into host cell</keyword>
<keyword evidence="14 33" id="KW-0812">Transmembrane</keyword>
<keyword evidence="12 33" id="KW-1162">Viral penetration into host cytoplasm</keyword>
<evidence type="ECO:0000256" key="22">
    <source>
        <dbReference type="ARBA" id="ARBA00022989"/>
    </source>
</evidence>
<dbReference type="Gene3D" id="2.170.40.20">
    <property type="entry name" value="Human immunodeficiency virus 1, Gp160, envelope glycoprotein"/>
    <property type="match status" value="2"/>
</dbReference>
<evidence type="ECO:0000256" key="14">
    <source>
        <dbReference type="ARBA" id="ARBA00022692"/>
    </source>
</evidence>
<comment type="subunit">
    <text evidence="33">The mature envelope protein (Env) consists of a homotrimer of non-covalently associated gp120-gp41 heterodimers. The resulting complex protrudes from the virus surface as a spike. There seems to be as few as 10 spikes on the average virion. Surface protein gp120 interacts with host CD4, CCR5 and CXCR4. Gp120 also interacts with the C-type lectins CD209/DC-SIGN and CLEC4M/DC-SIGNR (collectively referred to as DC-SIGN(R)). Gp120 and gp41 interact with GalCer. Gp120 interacts with host ITGA4/ITGB7 complex; on CD4+ T-cells, this interaction results in rapid activation of integrin ITGAL/LFA-1, which facilitates efficient cell-to-cell spreading of HIV-1. Gp120 interacts with cell-associated heparan sulfate; this interaction increases virus infectivity on permissive cells and may be involved in infection of CD4- cells.</text>
</comment>
<feature type="disulfide bond" evidence="33">
    <location>
        <begin position="596"/>
        <end position="602"/>
    </location>
</feature>
<protein>
    <recommendedName>
        <fullName evidence="33">Envelope glycoprotein gp160</fullName>
    </recommendedName>
    <alternativeName>
        <fullName evidence="33">Env polyprotein</fullName>
    </alternativeName>
    <component>
        <recommendedName>
            <fullName evidence="33">Surface protein gp120</fullName>
            <shortName evidence="33">SU</shortName>
        </recommendedName>
        <alternativeName>
            <fullName evidence="33">Glycoprotein 120</fullName>
            <shortName evidence="33">gp120</shortName>
        </alternativeName>
    </component>
    <component>
        <recommendedName>
            <fullName evidence="33">Transmembrane protein gp41</fullName>
            <shortName evidence="33">TM</shortName>
        </recommendedName>
        <alternativeName>
            <fullName evidence="33">Glycoprotein 41</fullName>
            <shortName evidence="33">gp41</shortName>
        </alternativeName>
    </component>
</protein>
<dbReference type="InterPro" id="IPR037527">
    <property type="entry name" value="Gp160"/>
</dbReference>
<dbReference type="GO" id="GO:0075512">
    <property type="term" value="P:clathrin-dependent endocytosis of virus by host cell"/>
    <property type="evidence" value="ECO:0007669"/>
    <property type="project" value="UniProtKB-UniRule"/>
</dbReference>
<evidence type="ECO:0000259" key="37">
    <source>
        <dbReference type="Pfam" id="PF00517"/>
    </source>
</evidence>
<feature type="disulfide bond" evidence="33">
    <location>
        <begin position="53"/>
        <end position="73"/>
    </location>
</feature>
<dbReference type="GO" id="GO:0020002">
    <property type="term" value="C:host cell plasma membrane"/>
    <property type="evidence" value="ECO:0007669"/>
    <property type="project" value="UniProtKB-SubCell"/>
</dbReference>
<dbReference type="Gene3D" id="1.10.287.210">
    <property type="match status" value="1"/>
</dbReference>
<evidence type="ECO:0000256" key="18">
    <source>
        <dbReference type="ARBA" id="ARBA00022844"/>
    </source>
</evidence>
<reference evidence="38" key="1">
    <citation type="journal article" date="2016" name="PLoS ONE">
        <title>Cross-Neutralizing Antibodies in HIV-1 Individuals Infected by Subtypes B, F1, C or the B/Bbr Variant in Relation to the Genetics and Biochemical Characteristics of the env Gene.</title>
        <authorList>
            <person name="de Almeida D.V."/>
            <person name="Macieira K.V."/>
            <person name="Grinsztejn B.G."/>
            <person name="Veloso Dos Santos V.G."/>
            <person name="Guimaraes M.L."/>
        </authorList>
    </citation>
    <scope>NUCLEOTIDE SEQUENCE</scope>
    <source>
        <strain evidence="38">2011BRRJNEUT26</strain>
    </source>
</reference>
<feature type="domain" description="Human immunodeficiency virus 1 envelope glycoprotein Gp120" evidence="36">
    <location>
        <begin position="33"/>
        <end position="509"/>
    </location>
</feature>
<comment type="domain">
    <text evidence="33">The YXXL motif is involved in determining the exact site of viral release at the surface of infected mononuclear cells and promotes endocytosis. YXXL and di-leucine endocytosis motifs interact directly or indirectly with the clathrin adapter complexes, opperate independently, and their activities are not additive.</text>
</comment>
<evidence type="ECO:0000256" key="20">
    <source>
        <dbReference type="ARBA" id="ARBA00022879"/>
    </source>
</evidence>
<dbReference type="GO" id="GO:0019082">
    <property type="term" value="P:viral protein processing"/>
    <property type="evidence" value="ECO:0007669"/>
    <property type="project" value="UniProtKB-UniRule"/>
</dbReference>
<comment type="miscellaneous">
    <text evidence="33">Inhibitors targeting HIV-1 viral envelope proteins are used as antiretroviral drugs. Attachment of virions to the cell surface via non-specific interactions and CD4 binding can be blocked by inhibitors that include cyanovirin-N, cyclotriazadisulfonamide analogs, PRO 2000, TNX 355 and PRO 542. In addition, BMS 806 can block CD4-induced conformational changes. Env interactions with the coreceptor molecules can be targeted by CCR5 antagonists including SCH-D, maraviroc (UK 427857) and aplaviroc (GW 873140), and the CXCR4 antagonist AMD 070. Fusion of viral and cellular membranes can be inhibited by peptides such as enfuvirtide and tifuvirtide (T 1249). Resistance to inhibitors associated with mutations in Env are observed. Most of the time, single mutations confer only a modest reduction in drug susceptibility. Combination of several mutations is usually required to develop a high-level drug resistance.</text>
</comment>
<dbReference type="FunFam" id="2.170.40.20:FF:000003">
    <property type="entry name" value="Envelope glycoprotein gp160"/>
    <property type="match status" value="1"/>
</dbReference>
<feature type="short sequence motif" description="Di-leucine internalization motif" evidence="33">
    <location>
        <begin position="853"/>
        <end position="854"/>
    </location>
</feature>
<comment type="domain">
    <text evidence="33 34">The 17 amino acids long immunosuppressive region is present in many retroviral envelope proteins. Synthetic peptides derived from this relatively conserved sequence inhibit immune function in vitro and in vivo.</text>
</comment>
<comment type="subunit">
    <text evidence="32">The mature envelope protein (Env) consists of a homotrimer of non-covalently associated gp120-gp41 heterodimers. The resulting complex protrudes from the virus surface as a spike. There seems to be as few as 10 spikes on the average virion. Interacts with host CD4, CCR5 and CXCR4. Gp120 also interacts with the C-type lectins CD209/DC-SIGN and CLEC4M/DC-SIGNR (collectively referred to as DC-SIGN(R)). Gp120 and gp41 interact with GalCer. Gp120 interacts with host ITGA4/ITGB7 complex; on CD4+ T-cells, this interaction results in rapid activation of integrin ITGAL/LFA-1, which facilitates efficient cell-to-cell spreading of HIV-1. Gp120 interacts with cell-associated heparan sulfate; this interaction increases virus infectivity on permissive cells and may be involved in infection of CD4- cells.</text>
</comment>
<dbReference type="EMBL" id="KX181912">
    <property type="protein sequence ID" value="AQL57321.1"/>
    <property type="molecule type" value="Genomic_DNA"/>
</dbReference>
<organism evidence="38">
    <name type="scientific">Human immunodeficiency virus type 1</name>
    <name type="common">HIV-1</name>
    <dbReference type="NCBI Taxonomy" id="11676"/>
    <lineage>
        <taxon>Viruses</taxon>
        <taxon>Riboviria</taxon>
        <taxon>Pararnavirae</taxon>
        <taxon>Artverviricota</taxon>
        <taxon>Revtraviricetes</taxon>
        <taxon>Ortervirales</taxon>
        <taxon>Retroviridae</taxon>
        <taxon>Orthoretrovirinae</taxon>
        <taxon>Lentivirus</taxon>
        <taxon>Lentivirus humimdef1</taxon>
    </lineage>
</organism>
<evidence type="ECO:0000256" key="9">
    <source>
        <dbReference type="ARBA" id="ARBA00022511"/>
    </source>
</evidence>
<evidence type="ECO:0000256" key="4">
    <source>
        <dbReference type="ARBA" id="ARBA00004563"/>
    </source>
</evidence>
<dbReference type="FunFam" id="2.170.40.20:FF:000001">
    <property type="entry name" value="Envelope glycoprotein gp160"/>
    <property type="match status" value="1"/>
</dbReference>
<evidence type="ECO:0000256" key="33">
    <source>
        <dbReference type="HAMAP-Rule" id="MF_04083"/>
    </source>
</evidence>
<feature type="transmembrane region" description="Helical" evidence="34">
    <location>
        <begin position="676"/>
        <end position="703"/>
    </location>
</feature>
<evidence type="ECO:0000256" key="21">
    <source>
        <dbReference type="ARBA" id="ARBA00022890"/>
    </source>
</evidence>
<feature type="region of interest" description="Fusion peptide" evidence="33">
    <location>
        <begin position="510"/>
        <end position="530"/>
    </location>
</feature>
<evidence type="ECO:0000256" key="32">
    <source>
        <dbReference type="ARBA" id="ARBA00062028"/>
    </source>
</evidence>
<feature type="region of interest" description="MPER; binding to GalCer" evidence="33">
    <location>
        <begin position="660"/>
        <end position="681"/>
    </location>
</feature>
<feature type="region of interest" description="Immunosuppression" evidence="33">
    <location>
        <begin position="572"/>
        <end position="590"/>
    </location>
</feature>
<keyword evidence="25 33" id="KW-0472">Membrane</keyword>
<evidence type="ECO:0000256" key="12">
    <source>
        <dbReference type="ARBA" id="ARBA00022595"/>
    </source>
</evidence>
<proteinExistence type="inferred from homology"/>
<keyword evidence="8 33" id="KW-1170">Fusion of virus membrane with host endosomal membrane</keyword>
<dbReference type="GO" id="GO:0055036">
    <property type="term" value="C:virion membrane"/>
    <property type="evidence" value="ECO:0007669"/>
    <property type="project" value="UniProtKB-SubCell"/>
</dbReference>
<keyword evidence="15 33" id="KW-0053">Apoptosis</keyword>
<feature type="region of interest" description="Disordered" evidence="35">
    <location>
        <begin position="717"/>
        <end position="740"/>
    </location>
</feature>
<dbReference type="GO" id="GO:0019062">
    <property type="term" value="P:virion attachment to host cell"/>
    <property type="evidence" value="ECO:0007669"/>
    <property type="project" value="UniProtKB-UniRule"/>
</dbReference>
<keyword evidence="7 33" id="KW-1168">Fusion of virus membrane with host membrane</keyword>
<keyword evidence="18 33" id="KW-0946">Virion</keyword>
<keyword evidence="13 33" id="KW-0165">Cleavage on pair of basic residues</keyword>
<evidence type="ECO:0000256" key="30">
    <source>
        <dbReference type="ARBA" id="ARBA00023288"/>
    </source>
</evidence>
<gene>
    <name evidence="33 38" type="primary">env</name>
</gene>
<evidence type="ECO:0000256" key="35">
    <source>
        <dbReference type="SAM" id="MobiDB-lite"/>
    </source>
</evidence>
<comment type="subcellular location">
    <subcellularLocation>
        <location evidence="3">Host cell membrane</location>
        <topology evidence="3">Peripheral membrane protein</topology>
    </subcellularLocation>
    <subcellularLocation>
        <location evidence="1">Host cell membrane</location>
        <topology evidence="1">Single-pass type I membrane protein</topology>
    </subcellularLocation>
    <subcellularLocation>
        <location evidence="2">Host endosome membrane</location>
        <topology evidence="2">Peripheral membrane protein</topology>
    </subcellularLocation>
    <subcellularLocation>
        <location evidence="5">Host endosome membrane</location>
        <topology evidence="5">Single-pass type I membrane protein</topology>
    </subcellularLocation>
    <subcellularLocation>
        <location evidence="6">Virion membrane</location>
        <topology evidence="6">Peripheral membrane protein</topology>
    </subcellularLocation>
    <subcellularLocation>
        <location evidence="4">Virion membrane</location>
        <topology evidence="4">Single-pass type I membrane protein</topology>
    </subcellularLocation>
</comment>
<feature type="short sequence motif" description="YXXL motif; contains endocytosis signal" evidence="33">
    <location>
        <begin position="710"/>
        <end position="713"/>
    </location>
</feature>
<comment type="function">
    <text evidence="33">Surface protein gp120: Attaches the virus to the host lymphoid cell by binding to the primary receptor CD4. This interaction induces a structural rearrangement creating a high affinity binding site for a chemokine coreceptor like CXCR4 and/or CCR5. Acts as a ligand for CD209/DC-SIGN and CLEC4M/DC-SIGNR, which are respectively found on dendritic cells (DCs), and on endothelial cells of liver sinusoids and lymph node sinuses. These interactions allow capture of viral particles at mucosal surfaces by these cells and subsequent transmission to permissive cells. HIV subverts the migration properties of dendritic cells to gain access to CD4+ T-cells in lymph nodes. Virus transmission to permissive T-cells occurs either in trans (without DCs infection, through viral capture and transmission), or in cis (following DCs productive infection, through the usual CD4-gp120 interaction), thereby inducing a robust infection. In trans infection, bound virions remain infectious over days and it is proposed that they are not degraded, but protected in non-lysosomal acidic organelles within the DCs close to the cell membrane thus contributing to the viral infectious potential during DCs' migration from the periphery to the lymphoid tissues. On arrival at lymphoid tissues, intact virions recycle back to DCs' cell surface allowing virus transmission to CD4+ T-cells.</text>
</comment>
<evidence type="ECO:0000256" key="3">
    <source>
        <dbReference type="ARBA" id="ARBA00004505"/>
    </source>
</evidence>
<evidence type="ECO:0000256" key="1">
    <source>
        <dbReference type="ARBA" id="ARBA00004402"/>
    </source>
</evidence>
<dbReference type="CDD" id="cd09909">
    <property type="entry name" value="HIV-1-like_HR1-HR2"/>
    <property type="match status" value="1"/>
</dbReference>
<evidence type="ECO:0000256" key="15">
    <source>
        <dbReference type="ARBA" id="ARBA00022703"/>
    </source>
</evidence>
<keyword evidence="29 33" id="KW-0899">Viral immunoevasion</keyword>
<keyword evidence="20 33" id="KW-0261">Viral envelope protein</keyword>
<dbReference type="SUPFAM" id="SSF58069">
    <property type="entry name" value="Virus ectodomain"/>
    <property type="match status" value="1"/>
</dbReference>
<evidence type="ECO:0000256" key="27">
    <source>
        <dbReference type="ARBA" id="ARBA00023157"/>
    </source>
</evidence>
<dbReference type="GO" id="GO:0044175">
    <property type="term" value="C:host cell endosome membrane"/>
    <property type="evidence" value="ECO:0007669"/>
    <property type="project" value="UniProtKB-SubCell"/>
</dbReference>
<dbReference type="GO" id="GO:0016020">
    <property type="term" value="C:membrane"/>
    <property type="evidence" value="ECO:0007669"/>
    <property type="project" value="UniProtKB-UniRule"/>
</dbReference>
<keyword evidence="11 33" id="KW-0945">Host-virus interaction</keyword>
<dbReference type="InterPro" id="IPR036377">
    <property type="entry name" value="Gp120_core_sf"/>
</dbReference>
<dbReference type="Gene3D" id="1.20.5.490">
    <property type="entry name" value="Single helix bin"/>
    <property type="match status" value="1"/>
</dbReference>
<feature type="chain" id="PRO_5023314930" description="Transmembrane protein gp41" evidence="33">
    <location>
        <begin position="510"/>
        <end position="854"/>
    </location>
</feature>
<dbReference type="GO" id="GO:0019031">
    <property type="term" value="C:viral envelope"/>
    <property type="evidence" value="ECO:0007669"/>
    <property type="project" value="UniProtKB-KW"/>
</dbReference>
<comment type="PTM">
    <text evidence="33">Specific enzymatic cleavages in vivo yield mature proteins. Envelope glycoproteins are synthesized as a inactive precursor that is heavily N-glycosylated and processed likely by host cell furin in the Golgi to yield the mature SU and TM proteins. The cleavage site between SU and TM requires the minimal sequence [KR]-X-[KR]-R. About 2 of the 9 disulfide bonds of gp41 are reduced by P4HB/PDI, following binding to CD4 receptor.</text>
</comment>
<dbReference type="Pfam" id="PF00516">
    <property type="entry name" value="GP120"/>
    <property type="match status" value="1"/>
</dbReference>
<evidence type="ECO:0000256" key="29">
    <source>
        <dbReference type="ARBA" id="ARBA00023280"/>
    </source>
</evidence>
<dbReference type="GO" id="GO:1903911">
    <property type="term" value="P:positive regulation of receptor clustering"/>
    <property type="evidence" value="ECO:0007669"/>
    <property type="project" value="UniProtKB-UniRule"/>
</dbReference>
<feature type="coiled-coil region" evidence="33">
    <location>
        <begin position="631"/>
        <end position="665"/>
    </location>
</feature>
<comment type="function">
    <text evidence="33">Transmembrane protein gp41: Acts as a class I viral fusion protein. Under the current model, the protein has at least 3 conformational states: pre-fusion native state, pre-hairpin intermediate state, and post-fusion hairpin state. During fusion of viral and target intracellular membranes, the coiled coil regions (heptad repeats) assume a trimer-of-hairpins structure, positioning the fusion peptide in close proximity to the C-terminal region of the ectodomain. The formation of this structure appears to drive apposition and subsequent fusion of viral and target cell membranes. Complete fusion occurs in host cell endosomes and is dynamin-dependent, however some lipid transfer might occur at the plasma membrane. The virus undergoes clathrin-dependent internalization long before endosomal fusion, thus minimizing the surface exposure of conserved viral epitopes during fusion and reducing the efficacy of inhibitors targeting these epitopes. Membranes fusion leads to delivery of the nucleocapsid into the cytoplasm.</text>
</comment>
<comment type="function">
    <text evidence="33">Envelope glycoprotein gp160: Oligomerizes in the host endoplasmic reticulum into predominantly trimers. In a second time, gp160 transits in the host Golgi, where glycosylation is completed. The precursor is then proteolytically cleaved in the trans-Golgi and thereby activated by cellular furin or furin-like proteases to produce gp120 and gp41.</text>
</comment>
<dbReference type="GO" id="GO:0039654">
    <property type="term" value="P:fusion of virus membrane with host endosome membrane"/>
    <property type="evidence" value="ECO:0007669"/>
    <property type="project" value="UniProtKB-UniRule"/>
</dbReference>
<comment type="PTM">
    <text evidence="33">Highly glycosylated by host. The high number of glycan on the protein is reffered to as 'glycan shield' because it contributes to hide protein sequence from adaptive immune system.</text>
</comment>
<feature type="site" description="Cleavage; by host furin" evidence="33">
    <location>
        <begin position="509"/>
        <end position="510"/>
    </location>
</feature>
<keyword evidence="16 33" id="KW-0732">Signal</keyword>
<evidence type="ECO:0000256" key="5">
    <source>
        <dbReference type="ARBA" id="ARBA00004578"/>
    </source>
</evidence>
<dbReference type="GO" id="GO:0019064">
    <property type="term" value="P:fusion of virus membrane with host plasma membrane"/>
    <property type="evidence" value="ECO:0007669"/>
    <property type="project" value="UniProtKB-UniRule"/>
</dbReference>
<keyword evidence="17 33" id="KW-1161">Viral attachment to host cell</keyword>
<feature type="disulfide bond" evidence="33">
    <location>
        <begin position="228"/>
        <end position="239"/>
    </location>
</feature>
<keyword evidence="30 33" id="KW-0449">Lipoprotein</keyword>
<evidence type="ECO:0000256" key="11">
    <source>
        <dbReference type="ARBA" id="ARBA00022581"/>
    </source>
</evidence>
<evidence type="ECO:0000256" key="24">
    <source>
        <dbReference type="ARBA" id="ARBA00023054"/>
    </source>
</evidence>
<evidence type="ECO:0000256" key="31">
    <source>
        <dbReference type="ARBA" id="ARBA00023296"/>
    </source>
</evidence>
<dbReference type="Pfam" id="PF00517">
    <property type="entry name" value="GP41"/>
    <property type="match status" value="1"/>
</dbReference>